<reference evidence="3" key="1">
    <citation type="journal article" date="2024" name="Syst. Appl. Microbiol.">
        <title>First single-strain enrichments of Electrothrix cable bacteria, description of E. aestuarii sp. nov. and E. rattekaaiensis sp. nov., and proposal of a cable bacteria taxonomy following the rules of the SeqCode.</title>
        <authorList>
            <person name="Plum-Jensen L.E."/>
            <person name="Schramm A."/>
            <person name="Marshall I.P.G."/>
        </authorList>
    </citation>
    <scope>NUCLEOTIDE SEQUENCE</scope>
    <source>
        <strain evidence="3">Rat1</strain>
    </source>
</reference>
<evidence type="ECO:0000256" key="1">
    <source>
        <dbReference type="ARBA" id="ARBA00022679"/>
    </source>
</evidence>
<dbReference type="PANTHER" id="PTHR43861">
    <property type="entry name" value="TRANS-ACONITATE 2-METHYLTRANSFERASE-RELATED"/>
    <property type="match status" value="1"/>
</dbReference>
<dbReference type="InterPro" id="IPR041698">
    <property type="entry name" value="Methyltransf_25"/>
</dbReference>
<dbReference type="EMBL" id="CP159373">
    <property type="protein sequence ID" value="XCN72215.1"/>
    <property type="molecule type" value="Genomic_DNA"/>
</dbReference>
<dbReference type="Gene3D" id="3.40.50.150">
    <property type="entry name" value="Vaccinia Virus protein VP39"/>
    <property type="match status" value="1"/>
</dbReference>
<organism evidence="3">
    <name type="scientific">Candidatus Electrothrix aestuarii</name>
    <dbReference type="NCBI Taxonomy" id="3062594"/>
    <lineage>
        <taxon>Bacteria</taxon>
        <taxon>Pseudomonadati</taxon>
        <taxon>Thermodesulfobacteriota</taxon>
        <taxon>Desulfobulbia</taxon>
        <taxon>Desulfobulbales</taxon>
        <taxon>Desulfobulbaceae</taxon>
        <taxon>Candidatus Electrothrix</taxon>
    </lineage>
</organism>
<name>A0AAU8LSC6_9BACT</name>
<dbReference type="InterPro" id="IPR029063">
    <property type="entry name" value="SAM-dependent_MTases_sf"/>
</dbReference>
<dbReference type="Pfam" id="PF13649">
    <property type="entry name" value="Methyltransf_25"/>
    <property type="match status" value="1"/>
</dbReference>
<dbReference type="CDD" id="cd02440">
    <property type="entry name" value="AdoMet_MTases"/>
    <property type="match status" value="1"/>
</dbReference>
<dbReference type="KEGG" id="eaj:Q3M24_18200"/>
<proteinExistence type="predicted"/>
<dbReference type="AlphaFoldDB" id="A0AAU8LSC6"/>
<evidence type="ECO:0000259" key="2">
    <source>
        <dbReference type="Pfam" id="PF13649"/>
    </source>
</evidence>
<dbReference type="EC" id="2.1.-.-" evidence="3"/>
<dbReference type="GO" id="GO:0032259">
    <property type="term" value="P:methylation"/>
    <property type="evidence" value="ECO:0007669"/>
    <property type="project" value="UniProtKB-KW"/>
</dbReference>
<keyword evidence="1 3" id="KW-0808">Transferase</keyword>
<gene>
    <name evidence="3" type="ORF">Q3M24_18200</name>
</gene>
<accession>A0AAU8LSC6</accession>
<dbReference type="SUPFAM" id="SSF53335">
    <property type="entry name" value="S-adenosyl-L-methionine-dependent methyltransferases"/>
    <property type="match status" value="1"/>
</dbReference>
<reference evidence="3" key="2">
    <citation type="submission" date="2024-06" db="EMBL/GenBank/DDBJ databases">
        <authorList>
            <person name="Plum-Jensen L.E."/>
            <person name="Schramm A."/>
            <person name="Marshall I.P.G."/>
        </authorList>
    </citation>
    <scope>NUCLEOTIDE SEQUENCE</scope>
    <source>
        <strain evidence="3">Rat1</strain>
    </source>
</reference>
<protein>
    <submittedName>
        <fullName evidence="3">Class I SAM-dependent methyltransferase</fullName>
        <ecNumber evidence="3">2.1.-.-</ecNumber>
    </submittedName>
</protein>
<evidence type="ECO:0000313" key="3">
    <source>
        <dbReference type="EMBL" id="XCN72215.1"/>
    </source>
</evidence>
<sequence length="214" mass="24441">MNRQGIWDFWAKFYDRLWLQRVSLQPTRALVCQKIAEYAKQTGGEEKERKFHILDMGCGTGQLYGDLVQTLGKERLQYLGIDPSGAMLEKALEKFPQAAFFQSDVMEVLPDKDLFDLIVCSHSFPYYSDGEAALKRLATLLKPGGQLLLTQACTDSLYDAIILKLTGFTTSKALYRSSQEMKELGSTLFRELQTFRISEKVMVPSLWLFQWVKG</sequence>
<dbReference type="GO" id="GO:0008168">
    <property type="term" value="F:methyltransferase activity"/>
    <property type="evidence" value="ECO:0007669"/>
    <property type="project" value="UniProtKB-KW"/>
</dbReference>
<keyword evidence="3" id="KW-0489">Methyltransferase</keyword>
<feature type="domain" description="Methyltransferase" evidence="2">
    <location>
        <begin position="53"/>
        <end position="145"/>
    </location>
</feature>